<proteinExistence type="predicted"/>
<dbReference type="RefSeq" id="WP_171162497.1">
    <property type="nucleotide sequence ID" value="NZ_CP053073.1"/>
</dbReference>
<dbReference type="KEGG" id="upl:DSM104440_02144"/>
<keyword evidence="1" id="KW-0472">Membrane</keyword>
<keyword evidence="3" id="KW-1185">Reference proteome</keyword>
<gene>
    <name evidence="2" type="ORF">DSM104440_02144</name>
</gene>
<feature type="transmembrane region" description="Helical" evidence="1">
    <location>
        <begin position="27"/>
        <end position="48"/>
    </location>
</feature>
<dbReference type="AlphaFoldDB" id="A0A6M4H841"/>
<dbReference type="EMBL" id="CP053073">
    <property type="protein sequence ID" value="QJR15325.1"/>
    <property type="molecule type" value="Genomic_DNA"/>
</dbReference>
<keyword evidence="1" id="KW-0812">Transmembrane</keyword>
<keyword evidence="1" id="KW-1133">Transmembrane helix</keyword>
<accession>A0A6M4H841</accession>
<protein>
    <submittedName>
        <fullName evidence="2">Uncharacterized protein</fullName>
    </submittedName>
</protein>
<evidence type="ECO:0000313" key="2">
    <source>
        <dbReference type="EMBL" id="QJR15325.1"/>
    </source>
</evidence>
<feature type="transmembrane region" description="Helical" evidence="1">
    <location>
        <begin position="115"/>
        <end position="138"/>
    </location>
</feature>
<evidence type="ECO:0000313" key="3">
    <source>
        <dbReference type="Proteomes" id="UP000503096"/>
    </source>
</evidence>
<feature type="transmembrane region" description="Helical" evidence="1">
    <location>
        <begin position="144"/>
        <end position="164"/>
    </location>
</feature>
<dbReference type="InParanoid" id="A0A6M4H841"/>
<sequence>MSGTTLQDFLITPPDKRVYVGIPRPRYAPSVAAGMIAGFVALGLWAALGRIVDGSSSWQPFHQLAAVFLGAEALDPIGSYDLPMIGIAIAMVLAAGALVGVALSRIVIGAKPRSAPVIGLVAGLALYGLTFYGFAYFFPWFADARGWIPLVAFAASGLFLTLLYRPFKFQRKQNDLQ</sequence>
<evidence type="ECO:0000256" key="1">
    <source>
        <dbReference type="SAM" id="Phobius"/>
    </source>
</evidence>
<feature type="transmembrane region" description="Helical" evidence="1">
    <location>
        <begin position="84"/>
        <end position="103"/>
    </location>
</feature>
<organism evidence="2 3">
    <name type="scientific">Usitatibacter palustris</name>
    <dbReference type="NCBI Taxonomy" id="2732487"/>
    <lineage>
        <taxon>Bacteria</taxon>
        <taxon>Pseudomonadati</taxon>
        <taxon>Pseudomonadota</taxon>
        <taxon>Betaproteobacteria</taxon>
        <taxon>Nitrosomonadales</taxon>
        <taxon>Usitatibacteraceae</taxon>
        <taxon>Usitatibacter</taxon>
    </lineage>
</organism>
<reference evidence="2 3" key="1">
    <citation type="submission" date="2020-04" db="EMBL/GenBank/DDBJ databases">
        <title>Usitatibacter rugosus gen. nov., sp. nov. and Usitatibacter palustris sp. nov., novel members of Usitatibacteraceae fam. nov. within the order Nitrosomonadales isolated from soil.</title>
        <authorList>
            <person name="Huber K.J."/>
            <person name="Neumann-Schaal M."/>
            <person name="Geppert A."/>
            <person name="Luckner M."/>
            <person name="Wanner G."/>
            <person name="Overmann J."/>
        </authorList>
    </citation>
    <scope>NUCLEOTIDE SEQUENCE [LARGE SCALE GENOMIC DNA]</scope>
    <source>
        <strain evidence="2 3">Swamp67</strain>
    </source>
</reference>
<name>A0A6M4H841_9PROT</name>
<dbReference type="Proteomes" id="UP000503096">
    <property type="component" value="Chromosome"/>
</dbReference>